<dbReference type="HOGENOM" id="CLU_099872_1_0_3"/>
<dbReference type="InterPro" id="IPR043129">
    <property type="entry name" value="ATPase_NBD"/>
</dbReference>
<evidence type="ECO:0000313" key="2">
    <source>
        <dbReference type="EMBL" id="AFY95413.1"/>
    </source>
</evidence>
<dbReference type="NCBIfam" id="TIGR03725">
    <property type="entry name" value="T6A_YeaZ"/>
    <property type="match status" value="1"/>
</dbReference>
<accession>K9UL82</accession>
<dbReference type="InterPro" id="IPR022496">
    <property type="entry name" value="T6A_TsaB"/>
</dbReference>
<evidence type="ECO:0000313" key="3">
    <source>
        <dbReference type="Proteomes" id="UP000010366"/>
    </source>
</evidence>
<evidence type="ECO:0000259" key="1">
    <source>
        <dbReference type="Pfam" id="PF00814"/>
    </source>
</evidence>
<dbReference type="KEGG" id="cmp:Cha6605_4484"/>
<organism evidence="2 3">
    <name type="scientific">Chamaesiphon minutus (strain ATCC 27169 / PCC 6605)</name>
    <dbReference type="NCBI Taxonomy" id="1173020"/>
    <lineage>
        <taxon>Bacteria</taxon>
        <taxon>Bacillati</taxon>
        <taxon>Cyanobacteriota</taxon>
        <taxon>Cyanophyceae</taxon>
        <taxon>Gomontiellales</taxon>
        <taxon>Chamaesiphonaceae</taxon>
        <taxon>Chamaesiphon</taxon>
    </lineage>
</organism>
<dbReference type="PATRIC" id="fig|1173020.3.peg.5129"/>
<feature type="domain" description="Gcp-like" evidence="1">
    <location>
        <begin position="52"/>
        <end position="146"/>
    </location>
</feature>
<name>K9UL82_CHAP6</name>
<proteinExistence type="predicted"/>
<reference evidence="2 3" key="1">
    <citation type="submission" date="2012-05" db="EMBL/GenBank/DDBJ databases">
        <title>Finished chromosome of genome of Chamaesiphon sp. PCC 6605.</title>
        <authorList>
            <consortium name="US DOE Joint Genome Institute"/>
            <person name="Gugger M."/>
            <person name="Coursin T."/>
            <person name="Rippka R."/>
            <person name="Tandeau De Marsac N."/>
            <person name="Huntemann M."/>
            <person name="Wei C.-L."/>
            <person name="Han J."/>
            <person name="Detter J.C."/>
            <person name="Han C."/>
            <person name="Tapia R."/>
            <person name="Chen A."/>
            <person name="Kyrpides N."/>
            <person name="Mavromatis K."/>
            <person name="Markowitz V."/>
            <person name="Szeto E."/>
            <person name="Ivanova N."/>
            <person name="Pagani I."/>
            <person name="Pati A."/>
            <person name="Goodwin L."/>
            <person name="Nordberg H.P."/>
            <person name="Cantor M.N."/>
            <person name="Hua S.X."/>
            <person name="Woyke T."/>
            <person name="Kerfeld C.A."/>
        </authorList>
    </citation>
    <scope>NUCLEOTIDE SEQUENCE [LARGE SCALE GENOMIC DNA]</scope>
    <source>
        <strain evidence="3">ATCC 27169 / PCC 6605</strain>
    </source>
</reference>
<dbReference type="eggNOG" id="COG1214">
    <property type="taxonomic scope" value="Bacteria"/>
</dbReference>
<dbReference type="EMBL" id="CP003600">
    <property type="protein sequence ID" value="AFY95413.1"/>
    <property type="molecule type" value="Genomic_DNA"/>
</dbReference>
<keyword evidence="3" id="KW-1185">Reference proteome</keyword>
<dbReference type="AlphaFoldDB" id="K9UL82"/>
<dbReference type="InterPro" id="IPR000905">
    <property type="entry name" value="Gcp-like_dom"/>
</dbReference>
<dbReference type="SUPFAM" id="SSF53067">
    <property type="entry name" value="Actin-like ATPase domain"/>
    <property type="match status" value="1"/>
</dbReference>
<dbReference type="STRING" id="1173020.Cha6605_4484"/>
<dbReference type="Proteomes" id="UP000010366">
    <property type="component" value="Chromosome"/>
</dbReference>
<dbReference type="Pfam" id="PF00814">
    <property type="entry name" value="TsaD"/>
    <property type="match status" value="1"/>
</dbReference>
<dbReference type="Gene3D" id="3.30.420.40">
    <property type="match status" value="1"/>
</dbReference>
<sequence length="212" mass="23343">MKYGLALHTSSPALGLAISSSADDVRCQTWDLGRETSNYLHPYLRDFLSPQTWQDLEWIATASGPGGFTGTRLGVVTARTLGQQLDLPVFTISSLTAIAWQLPQVGVLAISMPAQRGEVFGAIYRRSADRQNLTTIVADKVFSLADWDSQLAEVPPVHHEIVPQSANLADTVRGVIALARMAYDRQERPQWAQALPFYGQHPVIRGIPTDYQ</sequence>
<protein>
    <submittedName>
        <fullName evidence="2">Universal bacterial protein YeaZ</fullName>
    </submittedName>
</protein>
<dbReference type="GO" id="GO:0002949">
    <property type="term" value="P:tRNA threonylcarbamoyladenosine modification"/>
    <property type="evidence" value="ECO:0007669"/>
    <property type="project" value="InterPro"/>
</dbReference>
<dbReference type="RefSeq" id="WP_015161516.1">
    <property type="nucleotide sequence ID" value="NC_019697.1"/>
</dbReference>
<gene>
    <name evidence="2" type="ORF">Cha6605_4484</name>
</gene>
<dbReference type="OrthoDB" id="9784166at2"/>